<dbReference type="EMBL" id="JAQQBR010000001">
    <property type="protein sequence ID" value="KAK0183003.1"/>
    <property type="molecule type" value="Genomic_DNA"/>
</dbReference>
<organism evidence="2 3">
    <name type="scientific">Microctonus hyperodae</name>
    <name type="common">Parasitoid wasp</name>
    <dbReference type="NCBI Taxonomy" id="165561"/>
    <lineage>
        <taxon>Eukaryota</taxon>
        <taxon>Metazoa</taxon>
        <taxon>Ecdysozoa</taxon>
        <taxon>Arthropoda</taxon>
        <taxon>Hexapoda</taxon>
        <taxon>Insecta</taxon>
        <taxon>Pterygota</taxon>
        <taxon>Neoptera</taxon>
        <taxon>Endopterygota</taxon>
        <taxon>Hymenoptera</taxon>
        <taxon>Apocrita</taxon>
        <taxon>Ichneumonoidea</taxon>
        <taxon>Braconidae</taxon>
        <taxon>Euphorinae</taxon>
        <taxon>Microctonus</taxon>
    </lineage>
</organism>
<name>A0AA39G7Y3_MICHY</name>
<keyword evidence="3" id="KW-1185">Reference proteome</keyword>
<keyword evidence="1" id="KW-0175">Coiled coil</keyword>
<accession>A0AA39G7Y3</accession>
<evidence type="ECO:0000256" key="1">
    <source>
        <dbReference type="SAM" id="Coils"/>
    </source>
</evidence>
<dbReference type="Pfam" id="PF16045">
    <property type="entry name" value="LisH_2"/>
    <property type="match status" value="1"/>
</dbReference>
<dbReference type="Proteomes" id="UP001168972">
    <property type="component" value="Unassembled WGS sequence"/>
</dbReference>
<protein>
    <recommendedName>
        <fullName evidence="4">LisH domain-containing protein</fullName>
    </recommendedName>
</protein>
<gene>
    <name evidence="2" type="ORF">PV327_001082</name>
</gene>
<dbReference type="AlphaFoldDB" id="A0AA39G7Y3"/>
<feature type="coiled-coil region" evidence="1">
    <location>
        <begin position="193"/>
        <end position="301"/>
    </location>
</feature>
<proteinExistence type="predicted"/>
<reference evidence="2" key="2">
    <citation type="submission" date="2023-03" db="EMBL/GenBank/DDBJ databases">
        <authorList>
            <person name="Inwood S.N."/>
            <person name="Skelly J.G."/>
            <person name="Guhlin J."/>
            <person name="Harrop T.W.R."/>
            <person name="Goldson S.G."/>
            <person name="Dearden P.K."/>
        </authorList>
    </citation>
    <scope>NUCLEOTIDE SEQUENCE</scope>
    <source>
        <strain evidence="2">Lincoln</strain>
        <tissue evidence="2">Whole body</tissue>
    </source>
</reference>
<feature type="coiled-coil region" evidence="1">
    <location>
        <begin position="338"/>
        <end position="376"/>
    </location>
</feature>
<sequence>MDSDYYSTVYAWFERCGVISNVRTHLRQNLVNALKSKDMTLNKANIGPKSAKQYVYDLLIAEYLWNHNYAYTLSVFASEAPLLVNFRKNVPQANDDCNNGNEKDKLQTDYVWHTLETLGIKPEGPSGQSIISEYTNNDIPLLLSVLKYISHVQISSKEKKQTNSMKNIQNCETQTDVFKLDPAEESSKIISARKKLIRQKEIYENELRVKEEELNKRANTVEQQITILNEKLLQAKNLMQAVNEKKQQLIQEKEKDERIIYRKKLELSVKENSLAREAERLEKEKDNNRIFETNLKKLQDELVKVQDFPTNNKECKVQTQEASTQTQSSVTFTNTLIIDEEKRELQSLVQEQQSRIEELTLRAVRLSRQLEEAQLIKCSSVDVTRPLMQLSKMHTVLSESSSTDELIQDAKQRLKRLEEESLQAEENYMNCVTTSPL</sequence>
<reference evidence="2" key="1">
    <citation type="journal article" date="2023" name="bioRxiv">
        <title>Scaffold-level genome assemblies of two parasitoid biocontrol wasps reveal the parthenogenesis mechanism and an associated novel virus.</title>
        <authorList>
            <person name="Inwood S."/>
            <person name="Skelly J."/>
            <person name="Guhlin J."/>
            <person name="Harrop T."/>
            <person name="Goldson S."/>
            <person name="Dearden P."/>
        </authorList>
    </citation>
    <scope>NUCLEOTIDE SEQUENCE</scope>
    <source>
        <strain evidence="2">Lincoln</strain>
        <tissue evidence="2">Whole body</tissue>
    </source>
</reference>
<evidence type="ECO:0008006" key="4">
    <source>
        <dbReference type="Google" id="ProtNLM"/>
    </source>
</evidence>
<evidence type="ECO:0000313" key="3">
    <source>
        <dbReference type="Proteomes" id="UP001168972"/>
    </source>
</evidence>
<dbReference type="InterPro" id="IPR006594">
    <property type="entry name" value="LisH"/>
</dbReference>
<comment type="caution">
    <text evidence="2">The sequence shown here is derived from an EMBL/GenBank/DDBJ whole genome shotgun (WGS) entry which is preliminary data.</text>
</comment>
<feature type="coiled-coil region" evidence="1">
    <location>
        <begin position="400"/>
        <end position="434"/>
    </location>
</feature>
<evidence type="ECO:0000313" key="2">
    <source>
        <dbReference type="EMBL" id="KAK0183003.1"/>
    </source>
</evidence>